<dbReference type="Pfam" id="PF07727">
    <property type="entry name" value="RVT_2"/>
    <property type="match status" value="1"/>
</dbReference>
<evidence type="ECO:0000259" key="3">
    <source>
        <dbReference type="Pfam" id="PF07727"/>
    </source>
</evidence>
<dbReference type="AlphaFoldDB" id="A0A8T2SPQ1"/>
<dbReference type="SUPFAM" id="SSF47113">
    <property type="entry name" value="Histone-fold"/>
    <property type="match status" value="1"/>
</dbReference>
<dbReference type="CDD" id="cd22911">
    <property type="entry name" value="HFD_H3"/>
    <property type="match status" value="1"/>
</dbReference>
<dbReference type="InterPro" id="IPR043502">
    <property type="entry name" value="DNA/RNA_pol_sf"/>
</dbReference>
<dbReference type="GO" id="GO:0000786">
    <property type="term" value="C:nucleosome"/>
    <property type="evidence" value="ECO:0007669"/>
    <property type="project" value="InterPro"/>
</dbReference>
<gene>
    <name evidence="4" type="ORF">KP509_18G055900</name>
</gene>
<dbReference type="CDD" id="cd09272">
    <property type="entry name" value="RNase_HI_RT_Ty1"/>
    <property type="match status" value="1"/>
</dbReference>
<protein>
    <submittedName>
        <fullName evidence="4">Uncharacterized protein</fullName>
    </submittedName>
</protein>
<comment type="caution">
    <text evidence="4">The sequence shown here is derived from an EMBL/GenBank/DDBJ whole genome shotgun (WGS) entry which is preliminary data.</text>
</comment>
<evidence type="ECO:0000313" key="5">
    <source>
        <dbReference type="Proteomes" id="UP000825935"/>
    </source>
</evidence>
<dbReference type="Gene3D" id="1.10.20.10">
    <property type="entry name" value="Histone, subunit A"/>
    <property type="match status" value="1"/>
</dbReference>
<dbReference type="GO" id="GO:0030527">
    <property type="term" value="F:structural constituent of chromatin"/>
    <property type="evidence" value="ECO:0007669"/>
    <property type="project" value="InterPro"/>
</dbReference>
<evidence type="ECO:0000256" key="1">
    <source>
        <dbReference type="ARBA" id="ARBA00010343"/>
    </source>
</evidence>
<dbReference type="InterPro" id="IPR000164">
    <property type="entry name" value="Histone_H3/CENP-A"/>
</dbReference>
<dbReference type="Proteomes" id="UP000825935">
    <property type="component" value="Chromosome 18"/>
</dbReference>
<name>A0A8T2SPQ1_CERRI</name>
<dbReference type="GO" id="GO:0046982">
    <property type="term" value="F:protein heterodimerization activity"/>
    <property type="evidence" value="ECO:0007669"/>
    <property type="project" value="InterPro"/>
</dbReference>
<dbReference type="PANTHER" id="PTHR11439">
    <property type="entry name" value="GAG-POL-RELATED RETROTRANSPOSON"/>
    <property type="match status" value="1"/>
</dbReference>
<proteinExistence type="inferred from homology"/>
<dbReference type="InterPro" id="IPR009072">
    <property type="entry name" value="Histone-fold"/>
</dbReference>
<dbReference type="GO" id="GO:0003677">
    <property type="term" value="F:DNA binding"/>
    <property type="evidence" value="ECO:0007669"/>
    <property type="project" value="InterPro"/>
</dbReference>
<dbReference type="OMA" id="NIEVHYH"/>
<dbReference type="PANTHER" id="PTHR11439:SF454">
    <property type="match status" value="1"/>
</dbReference>
<keyword evidence="5" id="KW-1185">Reference proteome</keyword>
<organism evidence="4 5">
    <name type="scientific">Ceratopteris richardii</name>
    <name type="common">Triangle waterfern</name>
    <dbReference type="NCBI Taxonomy" id="49495"/>
    <lineage>
        <taxon>Eukaryota</taxon>
        <taxon>Viridiplantae</taxon>
        <taxon>Streptophyta</taxon>
        <taxon>Embryophyta</taxon>
        <taxon>Tracheophyta</taxon>
        <taxon>Polypodiopsida</taxon>
        <taxon>Polypodiidae</taxon>
        <taxon>Polypodiales</taxon>
        <taxon>Pteridineae</taxon>
        <taxon>Pteridaceae</taxon>
        <taxon>Parkerioideae</taxon>
        <taxon>Ceratopteris</taxon>
    </lineage>
</organism>
<evidence type="ECO:0000313" key="4">
    <source>
        <dbReference type="EMBL" id="KAH7365951.1"/>
    </source>
</evidence>
<dbReference type="InterPro" id="IPR013103">
    <property type="entry name" value="RVT_2"/>
</dbReference>
<dbReference type="EMBL" id="CM035423">
    <property type="protein sequence ID" value="KAH7365951.1"/>
    <property type="molecule type" value="Genomic_DNA"/>
</dbReference>
<dbReference type="Pfam" id="PF00125">
    <property type="entry name" value="Histone"/>
    <property type="match status" value="1"/>
</dbReference>
<dbReference type="InterPro" id="IPR007125">
    <property type="entry name" value="H2A/H2B/H3"/>
</dbReference>
<accession>A0A8T2SPQ1</accession>
<sequence>MKKIKDQMREEFKISDLGSLTYFLGLEVVYKDHGLFLTQRKYIKDMLEKFKMQDCKIAGTPMEVNHKLSSHEGELIEDITSYQSLVGSLNYATLTRVDICYSVSVLSQFMHTPRKPHMDAAKRILKYLKGTINEGLYYPYVSDLGLKLFCDADWAGSKEDRRSTSGYLTFAGSKLISWSSKKQPTVALSSIEAEYRGLAIATQEAMRMKTLFKDLGLEFGTPTIFGDNMSSIHLAANPIFHARTKNIEVHYHYVREKVLSKEIQISYVSTHQQCVDIPTKALDGTKLCKFKAMIGLQIKDFATPLHLQAHTYPSLHKNPQKGQGNVLEKPSKKRVKYHVMSLREIRRAQKYVGLLIPRLPFTRVVKQIIANLCSLMKTSSFINVRWQTQALLCPQEAAKDFAIDFMSDAYLCVAHSHRVTLMVKDYVIVSRIRYKFDKSLVPIDHHDKKFFDILNIPLARAPKTTVVIEEINP</sequence>
<feature type="domain" description="Core Histone H2A/H2B/H3" evidence="2">
    <location>
        <begin position="340"/>
        <end position="431"/>
    </location>
</feature>
<reference evidence="4" key="1">
    <citation type="submission" date="2021-08" db="EMBL/GenBank/DDBJ databases">
        <title>WGS assembly of Ceratopteris richardii.</title>
        <authorList>
            <person name="Marchant D.B."/>
            <person name="Chen G."/>
            <person name="Jenkins J."/>
            <person name="Shu S."/>
            <person name="Leebens-Mack J."/>
            <person name="Grimwood J."/>
            <person name="Schmutz J."/>
            <person name="Soltis P."/>
            <person name="Soltis D."/>
            <person name="Chen Z.-H."/>
        </authorList>
    </citation>
    <scope>NUCLEOTIDE SEQUENCE</scope>
    <source>
        <strain evidence="4">Whitten #5841</strain>
        <tissue evidence="4">Leaf</tissue>
    </source>
</reference>
<evidence type="ECO:0000259" key="2">
    <source>
        <dbReference type="Pfam" id="PF00125"/>
    </source>
</evidence>
<feature type="domain" description="Reverse transcriptase Ty1/copia-type" evidence="3">
    <location>
        <begin position="2"/>
        <end position="63"/>
    </location>
</feature>
<dbReference type="SUPFAM" id="SSF56672">
    <property type="entry name" value="DNA/RNA polymerases"/>
    <property type="match status" value="1"/>
</dbReference>
<dbReference type="SMART" id="SM00428">
    <property type="entry name" value="H3"/>
    <property type="match status" value="1"/>
</dbReference>
<comment type="similarity">
    <text evidence="1">Belongs to the histone H3 family.</text>
</comment>